<evidence type="ECO:0000313" key="1">
    <source>
        <dbReference type="EMBL" id="KAH7856857.1"/>
    </source>
</evidence>
<comment type="caution">
    <text evidence="1">The sequence shown here is derived from an EMBL/GenBank/DDBJ whole genome shotgun (WGS) entry which is preliminary data.</text>
</comment>
<accession>A0ACB7YTR6</accession>
<keyword evidence="2" id="KW-1185">Reference proteome</keyword>
<organism evidence="1 2">
    <name type="scientific">Vaccinium darrowii</name>
    <dbReference type="NCBI Taxonomy" id="229202"/>
    <lineage>
        <taxon>Eukaryota</taxon>
        <taxon>Viridiplantae</taxon>
        <taxon>Streptophyta</taxon>
        <taxon>Embryophyta</taxon>
        <taxon>Tracheophyta</taxon>
        <taxon>Spermatophyta</taxon>
        <taxon>Magnoliopsida</taxon>
        <taxon>eudicotyledons</taxon>
        <taxon>Gunneridae</taxon>
        <taxon>Pentapetalae</taxon>
        <taxon>asterids</taxon>
        <taxon>Ericales</taxon>
        <taxon>Ericaceae</taxon>
        <taxon>Vaccinioideae</taxon>
        <taxon>Vaccinieae</taxon>
        <taxon>Vaccinium</taxon>
    </lineage>
</organism>
<reference evidence="1 2" key="1">
    <citation type="journal article" date="2021" name="Hortic Res">
        <title>High-quality reference genome and annotation aids understanding of berry development for evergreen blueberry (Vaccinium darrowii).</title>
        <authorList>
            <person name="Yu J."/>
            <person name="Hulse-Kemp A.M."/>
            <person name="Babiker E."/>
            <person name="Staton M."/>
        </authorList>
    </citation>
    <scope>NUCLEOTIDE SEQUENCE [LARGE SCALE GENOMIC DNA]</scope>
    <source>
        <strain evidence="2">cv. NJ 8807/NJ 8810</strain>
        <tissue evidence="1">Young leaf</tissue>
    </source>
</reference>
<dbReference type="EMBL" id="CM037153">
    <property type="protein sequence ID" value="KAH7856857.1"/>
    <property type="molecule type" value="Genomic_DNA"/>
</dbReference>
<name>A0ACB7YTR6_9ERIC</name>
<sequence>MRWKKSMVGMEILGTKDSGHHHTHEVVACPRKLRYKKSSSRQDVHIESSRSIVYREKSAKPIFYITCLSLSLLLRLSKNKRRSSEMEHFGDHEEQTSITIDQNEIPISDSEDDSISSSVFEEFGIFKSIGLTKIAEGNQCYEMIKGYLTYGMGKDSNVAAVHEVPWSGPNGQGRLEAFHVSSAEMVKSRGGNGNVKYAWVLSSIMDDYGLRHVLLCSVVLGKLEEVSTGSRQFQPSSNDFDSGVDNLSTPTRKKDLPSPTGPSNETSSWRQFVKRCDQVLRLREEQDHKLQQN</sequence>
<dbReference type="Proteomes" id="UP000828048">
    <property type="component" value="Chromosome 3"/>
</dbReference>
<evidence type="ECO:0000313" key="2">
    <source>
        <dbReference type="Proteomes" id="UP000828048"/>
    </source>
</evidence>
<gene>
    <name evidence="1" type="ORF">Vadar_006315</name>
</gene>
<protein>
    <submittedName>
        <fullName evidence="1">Uncharacterized protein</fullName>
    </submittedName>
</protein>
<proteinExistence type="predicted"/>